<reference evidence="7 8" key="1">
    <citation type="submission" date="2020-08" db="EMBL/GenBank/DDBJ databases">
        <title>Genomic Encyclopedia of Type Strains, Phase IV (KMG-IV): sequencing the most valuable type-strain genomes for metagenomic binning, comparative biology and taxonomic classification.</title>
        <authorList>
            <person name="Goeker M."/>
        </authorList>
    </citation>
    <scope>NUCLEOTIDE SEQUENCE [LARGE SCALE GENOMIC DNA]</scope>
    <source>
        <strain evidence="7 8">DSM 45615</strain>
    </source>
</reference>
<evidence type="ECO:0000256" key="1">
    <source>
        <dbReference type="ARBA" id="ARBA00004141"/>
    </source>
</evidence>
<dbReference type="EMBL" id="JACHGN010000003">
    <property type="protein sequence ID" value="MBB5132000.1"/>
    <property type="molecule type" value="Genomic_DNA"/>
</dbReference>
<feature type="transmembrane region" description="Helical" evidence="5">
    <location>
        <begin position="48"/>
        <end position="74"/>
    </location>
</feature>
<keyword evidence="8" id="KW-1185">Reference proteome</keyword>
<dbReference type="RefSeq" id="WP_185048798.1">
    <property type="nucleotide sequence ID" value="NZ_BAABIX010000028.1"/>
</dbReference>
<feature type="transmembrane region" description="Helical" evidence="5">
    <location>
        <begin position="95"/>
        <end position="120"/>
    </location>
</feature>
<evidence type="ECO:0000256" key="3">
    <source>
        <dbReference type="ARBA" id="ARBA00022989"/>
    </source>
</evidence>
<evidence type="ECO:0000256" key="5">
    <source>
        <dbReference type="SAM" id="Phobius"/>
    </source>
</evidence>
<dbReference type="InterPro" id="IPR051784">
    <property type="entry name" value="Nod_factor_ABC_transporter"/>
</dbReference>
<evidence type="ECO:0000256" key="2">
    <source>
        <dbReference type="ARBA" id="ARBA00022692"/>
    </source>
</evidence>
<gene>
    <name evidence="7" type="ORF">HNP84_001713</name>
</gene>
<keyword evidence="2 5" id="KW-0812">Transmembrane</keyword>
<organism evidence="7 8">
    <name type="scientific">Thermocatellispora tengchongensis</name>
    <dbReference type="NCBI Taxonomy" id="1073253"/>
    <lineage>
        <taxon>Bacteria</taxon>
        <taxon>Bacillati</taxon>
        <taxon>Actinomycetota</taxon>
        <taxon>Actinomycetes</taxon>
        <taxon>Streptosporangiales</taxon>
        <taxon>Streptosporangiaceae</taxon>
        <taxon>Thermocatellispora</taxon>
    </lineage>
</organism>
<dbReference type="GO" id="GO:0016020">
    <property type="term" value="C:membrane"/>
    <property type="evidence" value="ECO:0007669"/>
    <property type="project" value="UniProtKB-SubCell"/>
</dbReference>
<evidence type="ECO:0000313" key="8">
    <source>
        <dbReference type="Proteomes" id="UP000578449"/>
    </source>
</evidence>
<dbReference type="PANTHER" id="PTHR43229">
    <property type="entry name" value="NODULATION PROTEIN J"/>
    <property type="match status" value="1"/>
</dbReference>
<feature type="transmembrane region" description="Helical" evidence="5">
    <location>
        <begin position="215"/>
        <end position="237"/>
    </location>
</feature>
<dbReference type="InterPro" id="IPR013525">
    <property type="entry name" value="ABC2_TM"/>
</dbReference>
<keyword evidence="3 5" id="KW-1133">Transmembrane helix</keyword>
<dbReference type="Proteomes" id="UP000578449">
    <property type="component" value="Unassembled WGS sequence"/>
</dbReference>
<keyword evidence="4 5" id="KW-0472">Membrane</keyword>
<feature type="transmembrane region" description="Helical" evidence="5">
    <location>
        <begin position="159"/>
        <end position="178"/>
    </location>
</feature>
<feature type="transmembrane region" description="Helical" evidence="5">
    <location>
        <begin position="21"/>
        <end position="42"/>
    </location>
</feature>
<dbReference type="AlphaFoldDB" id="A0A840P3E6"/>
<comment type="subcellular location">
    <subcellularLocation>
        <location evidence="1">Membrane</location>
        <topology evidence="1">Multi-pass membrane protein</topology>
    </subcellularLocation>
</comment>
<evidence type="ECO:0000256" key="4">
    <source>
        <dbReference type="ARBA" id="ARBA00023136"/>
    </source>
</evidence>
<comment type="caution">
    <text evidence="7">The sequence shown here is derived from an EMBL/GenBank/DDBJ whole genome shotgun (WGS) entry which is preliminary data.</text>
</comment>
<protein>
    <submittedName>
        <fullName evidence="7">ABC-2 type transport system permease protein</fullName>
    </submittedName>
</protein>
<dbReference type="GO" id="GO:0140359">
    <property type="term" value="F:ABC-type transporter activity"/>
    <property type="evidence" value="ECO:0007669"/>
    <property type="project" value="InterPro"/>
</dbReference>
<dbReference type="Pfam" id="PF01061">
    <property type="entry name" value="ABC2_membrane"/>
    <property type="match status" value="1"/>
</dbReference>
<sequence length="246" mass="25525">MALVLAHAKYQLLEQIRIPMAVIGSTFFPAAAMLFFVVPFAGDHPVGATLATASMTTFAAMSTSLFTFGIGVAEDRAQPWDPYLRTLPAGPFPRFAGRIIAGLAMIGVSVVPVLIIAAVFTEAAVTPLRLLLGLAALAAGSVPFTLLGLTIGYALPSKAAIAVTQLVFFPMAVGGGLLSSPVDPPAFIQAIAPYLPSRGAVELVWTAVAPEVSPAPVTMVMLAVWTAAAGAAAVWAYRRDEGVRFS</sequence>
<proteinExistence type="predicted"/>
<name>A0A840P3E6_9ACTN</name>
<evidence type="ECO:0000313" key="7">
    <source>
        <dbReference type="EMBL" id="MBB5132000.1"/>
    </source>
</evidence>
<feature type="domain" description="ABC-2 type transporter transmembrane" evidence="6">
    <location>
        <begin position="6"/>
        <end position="203"/>
    </location>
</feature>
<feature type="transmembrane region" description="Helical" evidence="5">
    <location>
        <begin position="132"/>
        <end position="152"/>
    </location>
</feature>
<dbReference type="PANTHER" id="PTHR43229:SF2">
    <property type="entry name" value="NODULATION PROTEIN J"/>
    <property type="match status" value="1"/>
</dbReference>
<accession>A0A840P3E6</accession>
<evidence type="ECO:0000259" key="6">
    <source>
        <dbReference type="Pfam" id="PF01061"/>
    </source>
</evidence>